<dbReference type="Proteomes" id="UP000188729">
    <property type="component" value="Unassembled WGS sequence"/>
</dbReference>
<dbReference type="PANTHER" id="PTHR47691:SF3">
    <property type="entry name" value="HTH-TYPE TRANSCRIPTIONAL REGULATOR RV0890C-RELATED"/>
    <property type="match status" value="1"/>
</dbReference>
<dbReference type="InterPro" id="IPR001867">
    <property type="entry name" value="OmpR/PhoB-type_DNA-bd"/>
</dbReference>
<keyword evidence="5" id="KW-1185">Reference proteome</keyword>
<name>A0A1V2EXV6_9SPHN</name>
<dbReference type="SUPFAM" id="SSF52540">
    <property type="entry name" value="P-loop containing nucleoside triphosphate hydrolases"/>
    <property type="match status" value="1"/>
</dbReference>
<evidence type="ECO:0000259" key="3">
    <source>
        <dbReference type="PROSITE" id="PS51755"/>
    </source>
</evidence>
<dbReference type="Pfam" id="PF00486">
    <property type="entry name" value="Trans_reg_C"/>
    <property type="match status" value="1"/>
</dbReference>
<evidence type="ECO:0000256" key="1">
    <source>
        <dbReference type="ARBA" id="ARBA00023125"/>
    </source>
</evidence>
<dbReference type="SUPFAM" id="SSF46894">
    <property type="entry name" value="C-terminal effector domain of the bipartite response regulators"/>
    <property type="match status" value="1"/>
</dbReference>
<evidence type="ECO:0000313" key="4">
    <source>
        <dbReference type="EMBL" id="ONF97305.1"/>
    </source>
</evidence>
<dbReference type="EMBL" id="MPSB01000002">
    <property type="protein sequence ID" value="ONF97305.1"/>
    <property type="molecule type" value="Genomic_DNA"/>
</dbReference>
<dbReference type="PROSITE" id="PS51755">
    <property type="entry name" value="OMPR_PHOB"/>
    <property type="match status" value="1"/>
</dbReference>
<keyword evidence="1 2" id="KW-0238">DNA-binding</keyword>
<sequence length="818" mass="86732">MAGTRYRFGPFVLELPHLTLTREGVPVKLGTRALNLLAVLAEAEGKLVSRDELIERVWPRQAIDDSAIRVHLSAARKALGQDGGEPLIVAEAGRGYRLTVPVLREDLAVPAPANAARARLPSRVGAILGREPVIAALVEEVTARRFLSLVGPGGIGKTTAALAIGQRVADQNAMDAWFVDLAPVSEGSTVAVTLATALGLPGAGTDLAGRVATRFCDRPGLILLDNCEHVVDAAAALAETLLQAAPSLLLLATSREPLRAEGEWVHRLAALEVPGDADRNSLEQAASCAATALFADRARAVNADFRLDEDNLPAVVEICQRLDGIPLAIELAAARSDTMTPQAIAAGLDDRFALLNRGRRTAVPRHRTLRGALDWSYDLLDPPVRALLDRLSLFRGSFAADAAAALGTGLPPSGHGAQDLLDELVAKSMVVAAPAARGARFRLLDTTRHYGLARLDAAGFDEGARRDHARYLLGRLAGSAAAWEGKAVREWLADYSAQIDDVRSAIMWASGAAGGSGDPLLATELVIAAAPLWFHLSLPGDFLRHAEAAIARMEAGDVDPARQVELLSAYGHALWHIQGPVPAMADAFARALDLARSVGSAPLALRALWGVWAQRILAGDYTESLMLARQFDGEVGPQGMLADQLTGAHMLALSHHFSGDHDAATAMLEKVMAGDAAPERANHANHAQVDGKIAVMSLLMRLHWARGDLAGALAIARDCAEDAGHIDHALSLCYGLAIGCIPVAIAAGEPALAEAWIAALRARTERHGLDHWQRFVLGYSRALVGDDTPVEGMSAMQAEMFAVARDAHAQVPWRREAA</sequence>
<dbReference type="RefSeq" id="WP_076743516.1">
    <property type="nucleotide sequence ID" value="NZ_MPSB01000002.1"/>
</dbReference>
<dbReference type="PANTHER" id="PTHR47691">
    <property type="entry name" value="REGULATOR-RELATED"/>
    <property type="match status" value="1"/>
</dbReference>
<feature type="DNA-binding region" description="OmpR/PhoB-type" evidence="2">
    <location>
        <begin position="3"/>
        <end position="100"/>
    </location>
</feature>
<dbReference type="GO" id="GO:0006355">
    <property type="term" value="P:regulation of DNA-templated transcription"/>
    <property type="evidence" value="ECO:0007669"/>
    <property type="project" value="InterPro"/>
</dbReference>
<protein>
    <submittedName>
        <fullName evidence="4">Putative HTH-type transcriptional regulator</fullName>
    </submittedName>
</protein>
<comment type="caution">
    <text evidence="4">The sequence shown here is derived from an EMBL/GenBank/DDBJ whole genome shotgun (WGS) entry which is preliminary data.</text>
</comment>
<proteinExistence type="predicted"/>
<dbReference type="OrthoDB" id="4473689at2"/>
<dbReference type="CDD" id="cd00383">
    <property type="entry name" value="trans_reg_C"/>
    <property type="match status" value="1"/>
</dbReference>
<dbReference type="AlphaFoldDB" id="A0A1V2EXV6"/>
<dbReference type="STRING" id="1915074.SPHI_07420"/>
<dbReference type="GO" id="GO:0000160">
    <property type="term" value="P:phosphorelay signal transduction system"/>
    <property type="evidence" value="ECO:0007669"/>
    <property type="project" value="InterPro"/>
</dbReference>
<accession>A0A1V2EXV6</accession>
<dbReference type="Gene3D" id="3.40.50.300">
    <property type="entry name" value="P-loop containing nucleotide triphosphate hydrolases"/>
    <property type="match status" value="1"/>
</dbReference>
<gene>
    <name evidence="4" type="ORF">SPHI_07420</name>
</gene>
<dbReference type="InterPro" id="IPR036388">
    <property type="entry name" value="WH-like_DNA-bd_sf"/>
</dbReference>
<dbReference type="InterPro" id="IPR016032">
    <property type="entry name" value="Sig_transdc_resp-reg_C-effctor"/>
</dbReference>
<dbReference type="InterPro" id="IPR027417">
    <property type="entry name" value="P-loop_NTPase"/>
</dbReference>
<organism evidence="4 5">
    <name type="scientific">Sphingomonas jeddahensis</name>
    <dbReference type="NCBI Taxonomy" id="1915074"/>
    <lineage>
        <taxon>Bacteria</taxon>
        <taxon>Pseudomonadati</taxon>
        <taxon>Pseudomonadota</taxon>
        <taxon>Alphaproteobacteria</taxon>
        <taxon>Sphingomonadales</taxon>
        <taxon>Sphingomonadaceae</taxon>
        <taxon>Sphingomonas</taxon>
    </lineage>
</organism>
<dbReference type="SMART" id="SM00862">
    <property type="entry name" value="Trans_reg_C"/>
    <property type="match status" value="1"/>
</dbReference>
<dbReference type="Gene3D" id="1.10.10.10">
    <property type="entry name" value="Winged helix-like DNA-binding domain superfamily/Winged helix DNA-binding domain"/>
    <property type="match status" value="1"/>
</dbReference>
<evidence type="ECO:0000313" key="5">
    <source>
        <dbReference type="Proteomes" id="UP000188729"/>
    </source>
</evidence>
<dbReference type="InterPro" id="IPR058852">
    <property type="entry name" value="HTH_77"/>
</dbReference>
<evidence type="ECO:0000256" key="2">
    <source>
        <dbReference type="PROSITE-ProRule" id="PRU01091"/>
    </source>
</evidence>
<feature type="domain" description="OmpR/PhoB-type" evidence="3">
    <location>
        <begin position="3"/>
        <end position="100"/>
    </location>
</feature>
<dbReference type="Pfam" id="PF25872">
    <property type="entry name" value="HTH_77"/>
    <property type="match status" value="1"/>
</dbReference>
<dbReference type="GO" id="GO:0003677">
    <property type="term" value="F:DNA binding"/>
    <property type="evidence" value="ECO:0007669"/>
    <property type="project" value="UniProtKB-UniRule"/>
</dbReference>
<reference evidence="4 5" key="1">
    <citation type="submission" date="2016-11" db="EMBL/GenBank/DDBJ databases">
        <title>Genome sequence of Sphingomonas jeddahensis G39.</title>
        <authorList>
            <person name="Poehlein A."/>
            <person name="Wuebbeler J.H."/>
            <person name="Steinbuechel A."/>
            <person name="Daniel R."/>
        </authorList>
    </citation>
    <scope>NUCLEOTIDE SEQUENCE [LARGE SCALE GENOMIC DNA]</scope>
    <source>
        <strain evidence="4 5">G39</strain>
    </source>
</reference>